<evidence type="ECO:0000313" key="8">
    <source>
        <dbReference type="EMBL" id="EHO41421.1"/>
    </source>
</evidence>
<dbReference type="AlphaFoldDB" id="H1XSZ2"/>
<dbReference type="HOGENOM" id="CLU_047691_3_4_0"/>
<dbReference type="InterPro" id="IPR036388">
    <property type="entry name" value="WH-like_DNA-bd_sf"/>
</dbReference>
<accession>H1XSZ2</accession>
<dbReference type="InterPro" id="IPR013249">
    <property type="entry name" value="RNA_pol_sigma70_r4_t2"/>
</dbReference>
<comment type="similarity">
    <text evidence="1">Belongs to the sigma-70 factor family. ECF subfamily.</text>
</comment>
<dbReference type="SUPFAM" id="SSF88946">
    <property type="entry name" value="Sigma2 domain of RNA polymerase sigma factors"/>
    <property type="match status" value="1"/>
</dbReference>
<dbReference type="STRING" id="880073.Cabys_549"/>
<dbReference type="CDD" id="cd06171">
    <property type="entry name" value="Sigma70_r4"/>
    <property type="match status" value="1"/>
</dbReference>
<sequence>MLFKKQKYENLSDEELVQLSLKDKDSFYYIVQRYGPKILRYIKRTTNVSQEDAEDILQEIFIKVYRNLNSYKPYLPFSSWIYRIAHNEVINHYHKTKTYKEMSRLNIESEDVKSLVEAIQEDGDVQDKVIFLENAEKIKEMLAELPAKYREVLILRYLEEKSYNEISDILRKPPGSVATLINRAKSRLKKIAEQHGLKESYE</sequence>
<feature type="domain" description="RNA polymerase sigma-70 region 2" evidence="5">
    <location>
        <begin position="30"/>
        <end position="96"/>
    </location>
</feature>
<dbReference type="Pfam" id="PF08281">
    <property type="entry name" value="Sigma70_r4_2"/>
    <property type="match status" value="1"/>
</dbReference>
<reference evidence="7 10" key="2">
    <citation type="submission" date="2016-11" db="EMBL/GenBank/DDBJ databases">
        <title>Genomic analysis of Caldithrix abyssi and proposal of a novel bacterial phylum Caldithrichaeota.</title>
        <authorList>
            <person name="Kublanov I."/>
            <person name="Sigalova O."/>
            <person name="Gavrilov S."/>
            <person name="Lebedinsky A."/>
            <person name="Ivanova N."/>
            <person name="Daum C."/>
            <person name="Reddy T."/>
            <person name="Klenk H.P."/>
            <person name="Goker M."/>
            <person name="Reva O."/>
            <person name="Miroshnichenko M."/>
            <person name="Kyprides N."/>
            <person name="Woyke T."/>
            <person name="Gelfand M."/>
        </authorList>
    </citation>
    <scope>NUCLEOTIDE SEQUENCE [LARGE SCALE GENOMIC DNA]</scope>
    <source>
        <strain evidence="7 10">LF13</strain>
    </source>
</reference>
<evidence type="ECO:0000256" key="1">
    <source>
        <dbReference type="ARBA" id="ARBA00010641"/>
    </source>
</evidence>
<dbReference type="InterPro" id="IPR013325">
    <property type="entry name" value="RNA_pol_sigma_r2"/>
</dbReference>
<evidence type="ECO:0000256" key="4">
    <source>
        <dbReference type="ARBA" id="ARBA00023163"/>
    </source>
</evidence>
<dbReference type="OrthoDB" id="1027298at2"/>
<dbReference type="SUPFAM" id="SSF88659">
    <property type="entry name" value="Sigma3 and sigma4 domains of RNA polymerase sigma factors"/>
    <property type="match status" value="1"/>
</dbReference>
<evidence type="ECO:0000313" key="10">
    <source>
        <dbReference type="Proteomes" id="UP000183868"/>
    </source>
</evidence>
<gene>
    <name evidence="7" type="ORF">Cabys_549</name>
    <name evidence="8" type="ORF">Calab_1805</name>
</gene>
<dbReference type="PANTHER" id="PTHR43133:SF51">
    <property type="entry name" value="RNA POLYMERASE SIGMA FACTOR"/>
    <property type="match status" value="1"/>
</dbReference>
<dbReference type="GO" id="GO:0003677">
    <property type="term" value="F:DNA binding"/>
    <property type="evidence" value="ECO:0007669"/>
    <property type="project" value="InterPro"/>
</dbReference>
<dbReference type="EMBL" id="CP018099">
    <property type="protein sequence ID" value="APF17300.1"/>
    <property type="molecule type" value="Genomic_DNA"/>
</dbReference>
<dbReference type="InterPro" id="IPR007627">
    <property type="entry name" value="RNA_pol_sigma70_r2"/>
</dbReference>
<keyword evidence="3" id="KW-0731">Sigma factor</keyword>
<evidence type="ECO:0000256" key="2">
    <source>
        <dbReference type="ARBA" id="ARBA00023015"/>
    </source>
</evidence>
<dbReference type="PANTHER" id="PTHR43133">
    <property type="entry name" value="RNA POLYMERASE ECF-TYPE SIGMA FACTO"/>
    <property type="match status" value="1"/>
</dbReference>
<dbReference type="GO" id="GO:0006352">
    <property type="term" value="P:DNA-templated transcription initiation"/>
    <property type="evidence" value="ECO:0007669"/>
    <property type="project" value="InterPro"/>
</dbReference>
<evidence type="ECO:0000256" key="3">
    <source>
        <dbReference type="ARBA" id="ARBA00023082"/>
    </source>
</evidence>
<keyword evidence="9" id="KW-1185">Reference proteome</keyword>
<dbReference type="Pfam" id="PF04542">
    <property type="entry name" value="Sigma70_r2"/>
    <property type="match status" value="1"/>
</dbReference>
<evidence type="ECO:0000259" key="5">
    <source>
        <dbReference type="Pfam" id="PF04542"/>
    </source>
</evidence>
<dbReference type="EMBL" id="CM001402">
    <property type="protein sequence ID" value="EHO41421.1"/>
    <property type="molecule type" value="Genomic_DNA"/>
</dbReference>
<reference evidence="8 9" key="1">
    <citation type="submission" date="2011-09" db="EMBL/GenBank/DDBJ databases">
        <title>The permanent draft genome of Caldithrix abyssi DSM 13497.</title>
        <authorList>
            <consortium name="US DOE Joint Genome Institute (JGI-PGF)"/>
            <person name="Lucas S."/>
            <person name="Han J."/>
            <person name="Lapidus A."/>
            <person name="Bruce D."/>
            <person name="Goodwin L."/>
            <person name="Pitluck S."/>
            <person name="Peters L."/>
            <person name="Kyrpides N."/>
            <person name="Mavromatis K."/>
            <person name="Ivanova N."/>
            <person name="Mikhailova N."/>
            <person name="Chertkov O."/>
            <person name="Detter J.C."/>
            <person name="Tapia R."/>
            <person name="Han C."/>
            <person name="Land M."/>
            <person name="Hauser L."/>
            <person name="Markowitz V."/>
            <person name="Cheng J.-F."/>
            <person name="Hugenholtz P."/>
            <person name="Woyke T."/>
            <person name="Wu D."/>
            <person name="Spring S."/>
            <person name="Brambilla E."/>
            <person name="Klenk H.-P."/>
            <person name="Eisen J.A."/>
        </authorList>
    </citation>
    <scope>NUCLEOTIDE SEQUENCE [LARGE SCALE GENOMIC DNA]</scope>
    <source>
        <strain evidence="8 9">DSM 13497</strain>
    </source>
</reference>
<keyword evidence="4" id="KW-0804">Transcription</keyword>
<name>H1XSZ2_CALAY</name>
<dbReference type="KEGG" id="caby:Cabys_549"/>
<dbReference type="InParanoid" id="H1XSZ2"/>
<dbReference type="Proteomes" id="UP000004671">
    <property type="component" value="Chromosome"/>
</dbReference>
<dbReference type="Gene3D" id="1.10.10.10">
    <property type="entry name" value="Winged helix-like DNA-binding domain superfamily/Winged helix DNA-binding domain"/>
    <property type="match status" value="1"/>
</dbReference>
<organism evidence="8 9">
    <name type="scientific">Caldithrix abyssi DSM 13497</name>
    <dbReference type="NCBI Taxonomy" id="880073"/>
    <lineage>
        <taxon>Bacteria</taxon>
        <taxon>Pseudomonadati</taxon>
        <taxon>Calditrichota</taxon>
        <taxon>Calditrichia</taxon>
        <taxon>Calditrichales</taxon>
        <taxon>Calditrichaceae</taxon>
        <taxon>Caldithrix</taxon>
    </lineage>
</organism>
<proteinExistence type="inferred from homology"/>
<dbReference type="Gene3D" id="1.10.1740.10">
    <property type="match status" value="1"/>
</dbReference>
<dbReference type="Proteomes" id="UP000183868">
    <property type="component" value="Chromosome"/>
</dbReference>
<protein>
    <submittedName>
        <fullName evidence="7">RNA polymerase sigma-70 factor, ECF subfamily</fullName>
    </submittedName>
    <submittedName>
        <fullName evidence="8">RNA polymerase, sigma-24 subunit, ECF subfamily</fullName>
    </submittedName>
</protein>
<evidence type="ECO:0000259" key="6">
    <source>
        <dbReference type="Pfam" id="PF08281"/>
    </source>
</evidence>
<dbReference type="InterPro" id="IPR014284">
    <property type="entry name" value="RNA_pol_sigma-70_dom"/>
</dbReference>
<dbReference type="InterPro" id="IPR039425">
    <property type="entry name" value="RNA_pol_sigma-70-like"/>
</dbReference>
<evidence type="ECO:0000313" key="7">
    <source>
        <dbReference type="EMBL" id="APF17300.1"/>
    </source>
</evidence>
<dbReference type="GO" id="GO:0016987">
    <property type="term" value="F:sigma factor activity"/>
    <property type="evidence" value="ECO:0007669"/>
    <property type="project" value="UniProtKB-KW"/>
</dbReference>
<dbReference type="PaxDb" id="880073-Calab_1805"/>
<evidence type="ECO:0000313" key="9">
    <source>
        <dbReference type="Proteomes" id="UP000004671"/>
    </source>
</evidence>
<dbReference type="RefSeq" id="WP_006928550.1">
    <property type="nucleotide sequence ID" value="NZ_CM001402.1"/>
</dbReference>
<keyword evidence="2" id="KW-0805">Transcription regulation</keyword>
<dbReference type="NCBIfam" id="TIGR02937">
    <property type="entry name" value="sigma70-ECF"/>
    <property type="match status" value="1"/>
</dbReference>
<dbReference type="eggNOG" id="COG1595">
    <property type="taxonomic scope" value="Bacteria"/>
</dbReference>
<feature type="domain" description="RNA polymerase sigma factor 70 region 4 type 2" evidence="6">
    <location>
        <begin position="136"/>
        <end position="188"/>
    </location>
</feature>
<dbReference type="InterPro" id="IPR013324">
    <property type="entry name" value="RNA_pol_sigma_r3/r4-like"/>
</dbReference>